<sequence>MRRRRRSRSWVYWLMLMSVFFVVIRVMGPLSADVAGRPHSAVRDSVSQNAAPVLELSATGWTWNGRPVYRVQNLSNRVLSHVSITSWQGDLLPLLAISRESPKSMPEQPLAQPPYQVPPGNSAWFVGEDEGRPRYVVSWLANGEEAYEVVTTRLVSPA</sequence>
<reference evidence="3" key="1">
    <citation type="submission" date="2016-10" db="EMBL/GenBank/DDBJ databases">
        <authorList>
            <person name="Varghese N."/>
        </authorList>
    </citation>
    <scope>NUCLEOTIDE SEQUENCE [LARGE SCALE GENOMIC DNA]</scope>
    <source>
        <strain evidence="3">DSM 12489</strain>
    </source>
</reference>
<dbReference type="Proteomes" id="UP001157137">
    <property type="component" value="Unassembled WGS sequence"/>
</dbReference>
<dbReference type="RefSeq" id="WP_040288558.1">
    <property type="nucleotide sequence ID" value="NZ_BSRA01000003.1"/>
</dbReference>
<gene>
    <name evidence="1" type="ORF">Heshes_06400</name>
    <name evidence="2" type="ORF">SAMN04489725_11169</name>
</gene>
<reference evidence="1" key="3">
    <citation type="submission" date="2023-02" db="EMBL/GenBank/DDBJ databases">
        <title>Proposal of a novel subspecies: Alicyclobacillus hesperidum subspecies aegle.</title>
        <authorList>
            <person name="Goto K."/>
            <person name="Fujii T."/>
            <person name="Yasui K."/>
            <person name="Mochida K."/>
            <person name="Kato-Tanaka Y."/>
            <person name="Morohoshi S."/>
            <person name="An S.Y."/>
            <person name="Kasai H."/>
            <person name="Yokota A."/>
        </authorList>
    </citation>
    <scope>NUCLEOTIDE SEQUENCE</scope>
    <source>
        <strain evidence="1">DSM 12766</strain>
    </source>
</reference>
<organism evidence="2 3">
    <name type="scientific">Alicyclobacillus hesperidum</name>
    <dbReference type="NCBI Taxonomy" id="89784"/>
    <lineage>
        <taxon>Bacteria</taxon>
        <taxon>Bacillati</taxon>
        <taxon>Bacillota</taxon>
        <taxon>Bacilli</taxon>
        <taxon>Bacillales</taxon>
        <taxon>Alicyclobacillaceae</taxon>
        <taxon>Alicyclobacillus</taxon>
    </lineage>
</organism>
<keyword evidence="3" id="KW-1185">Reference proteome</keyword>
<name>A0A1H2VLJ3_9BACL</name>
<accession>A0A1H2VLJ3</accession>
<evidence type="ECO:0000313" key="1">
    <source>
        <dbReference type="EMBL" id="GLV12956.1"/>
    </source>
</evidence>
<dbReference type="AlphaFoldDB" id="A0A1H2VLJ3"/>
<reference evidence="2" key="2">
    <citation type="submission" date="2016-10" db="EMBL/GenBank/DDBJ databases">
        <authorList>
            <person name="de Groot N.N."/>
        </authorList>
    </citation>
    <scope>NUCLEOTIDE SEQUENCE [LARGE SCALE GENOMIC DNA]</scope>
    <source>
        <strain evidence="2">DSM 12489</strain>
    </source>
</reference>
<dbReference type="EMBL" id="BSRA01000003">
    <property type="protein sequence ID" value="GLV12956.1"/>
    <property type="molecule type" value="Genomic_DNA"/>
</dbReference>
<protein>
    <submittedName>
        <fullName evidence="2">Uncharacterized protein</fullName>
    </submittedName>
</protein>
<proteinExistence type="predicted"/>
<evidence type="ECO:0000313" key="2">
    <source>
        <dbReference type="EMBL" id="SDW69203.1"/>
    </source>
</evidence>
<evidence type="ECO:0000313" key="3">
    <source>
        <dbReference type="Proteomes" id="UP000182589"/>
    </source>
</evidence>
<dbReference type="EMBL" id="FNOJ01000011">
    <property type="protein sequence ID" value="SDW69203.1"/>
    <property type="molecule type" value="Genomic_DNA"/>
</dbReference>
<dbReference type="STRING" id="89784.SAMN04489725_11169"/>
<dbReference type="Proteomes" id="UP000182589">
    <property type="component" value="Unassembled WGS sequence"/>
</dbReference>